<dbReference type="CDD" id="cd06171">
    <property type="entry name" value="Sigma70_r4"/>
    <property type="match status" value="1"/>
</dbReference>
<evidence type="ECO:0000313" key="7">
    <source>
        <dbReference type="EMBL" id="CAG6392285.1"/>
    </source>
</evidence>
<keyword evidence="3" id="KW-0731">Sigma factor</keyword>
<dbReference type="GO" id="GO:0003677">
    <property type="term" value="F:DNA binding"/>
    <property type="evidence" value="ECO:0007669"/>
    <property type="project" value="InterPro"/>
</dbReference>
<keyword evidence="2" id="KW-0805">Transcription regulation</keyword>
<evidence type="ECO:0000313" key="8">
    <source>
        <dbReference type="Proteomes" id="UP001152519"/>
    </source>
</evidence>
<evidence type="ECO:0000256" key="4">
    <source>
        <dbReference type="ARBA" id="ARBA00023163"/>
    </source>
</evidence>
<evidence type="ECO:0000256" key="3">
    <source>
        <dbReference type="ARBA" id="ARBA00023082"/>
    </source>
</evidence>
<feature type="domain" description="RNA polymerase sigma factor 70 region 4 type 2" evidence="6">
    <location>
        <begin position="53"/>
        <end position="99"/>
    </location>
</feature>
<comment type="similarity">
    <text evidence="1">Belongs to the sigma-70 factor family. ECF subfamily.</text>
</comment>
<dbReference type="InterPro" id="IPR036388">
    <property type="entry name" value="WH-like_DNA-bd_sf"/>
</dbReference>
<dbReference type="InterPro" id="IPR013324">
    <property type="entry name" value="RNA_pol_sigma_r3/r4-like"/>
</dbReference>
<gene>
    <name evidence="7" type="ORF">SCOCK_160067</name>
</gene>
<dbReference type="EMBL" id="CAJSLV010000044">
    <property type="protein sequence ID" value="CAG6392285.1"/>
    <property type="molecule type" value="Genomic_DNA"/>
</dbReference>
<accession>A0A9W4E2X4</accession>
<feature type="region of interest" description="Disordered" evidence="5">
    <location>
        <begin position="120"/>
        <end position="160"/>
    </location>
</feature>
<sequence>MGQGVLAPAPTWRLTAGTRGRGCRPPVPRPSTKLDLWCASRGPGAGGWTARGMEKLRRGEREVFALCVWSGLDYREAASALGVPVGTVRSRLSRARRKLHGGDRRHPGSAARVHVHPSLPGVHAVRLPAPRHRQERCRPQGLSTRVGRRPGGGPHRVKRT</sequence>
<evidence type="ECO:0000256" key="2">
    <source>
        <dbReference type="ARBA" id="ARBA00023015"/>
    </source>
</evidence>
<dbReference type="GO" id="GO:0016987">
    <property type="term" value="F:sigma factor activity"/>
    <property type="evidence" value="ECO:0007669"/>
    <property type="project" value="UniProtKB-KW"/>
</dbReference>
<dbReference type="GO" id="GO:0006352">
    <property type="term" value="P:DNA-templated transcription initiation"/>
    <property type="evidence" value="ECO:0007669"/>
    <property type="project" value="InterPro"/>
</dbReference>
<dbReference type="SUPFAM" id="SSF88659">
    <property type="entry name" value="Sigma3 and sigma4 domains of RNA polymerase sigma factors"/>
    <property type="match status" value="1"/>
</dbReference>
<evidence type="ECO:0000256" key="1">
    <source>
        <dbReference type="ARBA" id="ARBA00010641"/>
    </source>
</evidence>
<dbReference type="Gene3D" id="1.10.10.10">
    <property type="entry name" value="Winged helix-like DNA-binding domain superfamily/Winged helix DNA-binding domain"/>
    <property type="match status" value="1"/>
</dbReference>
<evidence type="ECO:0000259" key="6">
    <source>
        <dbReference type="Pfam" id="PF08281"/>
    </source>
</evidence>
<proteinExistence type="inferred from homology"/>
<comment type="caution">
    <text evidence="7">The sequence shown here is derived from an EMBL/GenBank/DDBJ whole genome shotgun (WGS) entry which is preliminary data.</text>
</comment>
<dbReference type="AlphaFoldDB" id="A0A9W4E2X4"/>
<dbReference type="Proteomes" id="UP001152519">
    <property type="component" value="Unassembled WGS sequence"/>
</dbReference>
<keyword evidence="4" id="KW-0804">Transcription</keyword>
<protein>
    <recommendedName>
        <fullName evidence="6">RNA polymerase sigma factor 70 region 4 type 2 domain-containing protein</fullName>
    </recommendedName>
</protein>
<feature type="region of interest" description="Disordered" evidence="5">
    <location>
        <begin position="95"/>
        <end position="114"/>
    </location>
</feature>
<evidence type="ECO:0000256" key="5">
    <source>
        <dbReference type="SAM" id="MobiDB-lite"/>
    </source>
</evidence>
<dbReference type="InterPro" id="IPR013249">
    <property type="entry name" value="RNA_pol_sigma70_r4_t2"/>
</dbReference>
<reference evidence="7" key="1">
    <citation type="submission" date="2021-05" db="EMBL/GenBank/DDBJ databases">
        <authorList>
            <person name="Arsene-Ploetze F."/>
        </authorList>
    </citation>
    <scope>NUCLEOTIDE SEQUENCE</scope>
    <source>
        <strain evidence="7">DSM 42138</strain>
    </source>
</reference>
<keyword evidence="8" id="KW-1185">Reference proteome</keyword>
<organism evidence="7 8">
    <name type="scientific">Actinacidiphila cocklensis</name>
    <dbReference type="NCBI Taxonomy" id="887465"/>
    <lineage>
        <taxon>Bacteria</taxon>
        <taxon>Bacillati</taxon>
        <taxon>Actinomycetota</taxon>
        <taxon>Actinomycetes</taxon>
        <taxon>Kitasatosporales</taxon>
        <taxon>Streptomycetaceae</taxon>
        <taxon>Actinacidiphila</taxon>
    </lineage>
</organism>
<dbReference type="Pfam" id="PF08281">
    <property type="entry name" value="Sigma70_r4_2"/>
    <property type="match status" value="1"/>
</dbReference>
<name>A0A9W4E2X4_9ACTN</name>